<gene>
    <name evidence="1" type="ORF">CCR75_001334</name>
</gene>
<organism evidence="1 2">
    <name type="scientific">Bremia lactucae</name>
    <name type="common">Lettuce downy mildew</name>
    <dbReference type="NCBI Taxonomy" id="4779"/>
    <lineage>
        <taxon>Eukaryota</taxon>
        <taxon>Sar</taxon>
        <taxon>Stramenopiles</taxon>
        <taxon>Oomycota</taxon>
        <taxon>Peronosporomycetes</taxon>
        <taxon>Peronosporales</taxon>
        <taxon>Peronosporaceae</taxon>
        <taxon>Bremia</taxon>
    </lineage>
</organism>
<sequence length="116" mass="12962">MTRPWLWLTYSSQRQHGAFETPFQTAAAYPLSTPFGMRLAELDKPRSYCLLAMQLLSPPLEGRNAPGQRHCMGLQVFKYGSGTVVTFSYQAEFKSAIAAFVKNAMTTSFNQFALAL</sequence>
<dbReference type="EMBL" id="SHOA02000013">
    <property type="protein sequence ID" value="TDH65913.1"/>
    <property type="molecule type" value="Genomic_DNA"/>
</dbReference>
<dbReference type="Proteomes" id="UP000294530">
    <property type="component" value="Unassembled WGS sequence"/>
</dbReference>
<dbReference type="GeneID" id="94345109"/>
<dbReference type="AlphaFoldDB" id="A0A976FFQ5"/>
<keyword evidence="2" id="KW-1185">Reference proteome</keyword>
<protein>
    <submittedName>
        <fullName evidence="1">Uncharacterized protein</fullName>
    </submittedName>
</protein>
<reference evidence="1 2" key="1">
    <citation type="journal article" date="2021" name="Genome Biol.">
        <title>AFLAP: assembly-free linkage analysis pipeline using k-mers from genome sequencing data.</title>
        <authorList>
            <person name="Fletcher K."/>
            <person name="Zhang L."/>
            <person name="Gil J."/>
            <person name="Han R."/>
            <person name="Cavanaugh K."/>
            <person name="Michelmore R."/>
        </authorList>
    </citation>
    <scope>NUCLEOTIDE SEQUENCE [LARGE SCALE GENOMIC DNA]</scope>
    <source>
        <strain evidence="1 2">SF5</strain>
    </source>
</reference>
<name>A0A976FFQ5_BRELC</name>
<evidence type="ECO:0000313" key="2">
    <source>
        <dbReference type="Proteomes" id="UP000294530"/>
    </source>
</evidence>
<comment type="caution">
    <text evidence="1">The sequence shown here is derived from an EMBL/GenBank/DDBJ whole genome shotgun (WGS) entry which is preliminary data.</text>
</comment>
<dbReference type="KEGG" id="blac:94345109"/>
<dbReference type="RefSeq" id="XP_067815412.1">
    <property type="nucleotide sequence ID" value="XM_067959438.1"/>
</dbReference>
<accession>A0A976FFQ5</accession>
<proteinExistence type="predicted"/>
<evidence type="ECO:0000313" key="1">
    <source>
        <dbReference type="EMBL" id="TDH65913.1"/>
    </source>
</evidence>